<dbReference type="FunCoup" id="A0A0M9UDH1">
    <property type="interactions" value="361"/>
</dbReference>
<protein>
    <recommendedName>
        <fullName evidence="2">protein-tyrosine-phosphatase</fullName>
        <ecNumber evidence="2">3.1.3.48</ecNumber>
    </recommendedName>
</protein>
<organism evidence="7 9">
    <name type="scientific">Ardenticatena maritima</name>
    <dbReference type="NCBI Taxonomy" id="872965"/>
    <lineage>
        <taxon>Bacteria</taxon>
        <taxon>Bacillati</taxon>
        <taxon>Chloroflexota</taxon>
        <taxon>Ardenticatenia</taxon>
        <taxon>Ardenticatenales</taxon>
        <taxon>Ardenticatenaceae</taxon>
        <taxon>Ardenticatena</taxon>
    </lineage>
</organism>
<sequence length="167" mass="19084">MAQRPIRVLFVCTGNICRSPMAEAILRHKVAQLGLDGVIEVDSAGTDSWHVGERPHRGTIRELQRRGVPVPDHRARALTADDLRTFDYILTMDLDNLNAVRSLVRRTGANIEPRPILEFLDDPNAPMEVPDPYYERNFDEVYDLLDKAIDGFLETLIRTHRLTPRRS</sequence>
<dbReference type="InParanoid" id="A0A0M9UDH1"/>
<comment type="similarity">
    <text evidence="1">Belongs to the low molecular weight phosphotyrosine protein phosphatase family.</text>
</comment>
<dbReference type="Proteomes" id="UP000050502">
    <property type="component" value="Unassembled WGS sequence"/>
</dbReference>
<keyword evidence="3 7" id="KW-0378">Hydrolase</keyword>
<dbReference type="PANTHER" id="PTHR11717">
    <property type="entry name" value="LOW MOLECULAR WEIGHT PROTEIN TYROSINE PHOSPHATASE"/>
    <property type="match status" value="1"/>
</dbReference>
<feature type="active site" description="Nucleophile" evidence="5">
    <location>
        <position position="12"/>
    </location>
</feature>
<dbReference type="Proteomes" id="UP000037784">
    <property type="component" value="Unassembled WGS sequence"/>
</dbReference>
<dbReference type="EMBL" id="LGKN01000004">
    <property type="protein sequence ID" value="KPL88398.1"/>
    <property type="molecule type" value="Genomic_DNA"/>
</dbReference>
<evidence type="ECO:0000313" key="10">
    <source>
        <dbReference type="Proteomes" id="UP000050502"/>
    </source>
</evidence>
<dbReference type="GO" id="GO:0004725">
    <property type="term" value="F:protein tyrosine phosphatase activity"/>
    <property type="evidence" value="ECO:0007669"/>
    <property type="project" value="UniProtKB-EC"/>
</dbReference>
<evidence type="ECO:0000313" key="8">
    <source>
        <dbReference type="EMBL" id="KPL88398.1"/>
    </source>
</evidence>
<dbReference type="InterPro" id="IPR036196">
    <property type="entry name" value="Ptyr_pPase_sf"/>
</dbReference>
<reference evidence="7 9" key="1">
    <citation type="journal article" date="2015" name="Genome Announc.">
        <title>Draft Genome Sequence of a Heterotrophic Facultative Anaerobic Thermophilic Bacterium, Ardenticatena maritima Strain 110ST.</title>
        <authorList>
            <person name="Kawaichi S."/>
            <person name="Yoshida T."/>
            <person name="Sako Y."/>
            <person name="Nakamura R."/>
        </authorList>
    </citation>
    <scope>NUCLEOTIDE SEQUENCE [LARGE SCALE GENOMIC DNA]</scope>
    <source>
        <strain evidence="7 9">110S</strain>
    </source>
</reference>
<keyword evidence="4" id="KW-0904">Protein phosphatase</keyword>
<reference evidence="8 10" key="2">
    <citation type="submission" date="2015-07" db="EMBL/GenBank/DDBJ databases">
        <title>Whole genome sequence of Ardenticatena maritima DSM 23922.</title>
        <authorList>
            <person name="Hemp J."/>
            <person name="Ward L.M."/>
            <person name="Pace L.A."/>
            <person name="Fischer W.W."/>
        </authorList>
    </citation>
    <scope>NUCLEOTIDE SEQUENCE [LARGE SCALE GENOMIC DNA]</scope>
    <source>
        <strain evidence="8 10">110S</strain>
    </source>
</reference>
<accession>A0A0M9UDH1</accession>
<dbReference type="InterPro" id="IPR050438">
    <property type="entry name" value="LMW_PTPase"/>
</dbReference>
<dbReference type="InterPro" id="IPR023485">
    <property type="entry name" value="Ptyr_pPase"/>
</dbReference>
<name>A0A0M9UDH1_9CHLR</name>
<dbReference type="STRING" id="872965.SE16_06190"/>
<dbReference type="PANTHER" id="PTHR11717:SF7">
    <property type="entry name" value="LOW MOLECULAR WEIGHT PHOSPHOTYROSINE PROTEIN PHOSPHATASE"/>
    <property type="match status" value="1"/>
</dbReference>
<evidence type="ECO:0000313" key="7">
    <source>
        <dbReference type="EMBL" id="GAP64018.1"/>
    </source>
</evidence>
<feature type="domain" description="Phosphotyrosine protein phosphatase I" evidence="6">
    <location>
        <begin position="6"/>
        <end position="155"/>
    </location>
</feature>
<evidence type="ECO:0000256" key="2">
    <source>
        <dbReference type="ARBA" id="ARBA00013064"/>
    </source>
</evidence>
<dbReference type="CDD" id="cd16343">
    <property type="entry name" value="LMWPTP"/>
    <property type="match status" value="1"/>
</dbReference>
<reference evidence="9" key="3">
    <citation type="submission" date="2015-08" db="EMBL/GenBank/DDBJ databases">
        <title>Draft Genome Sequence of a Heterotrophic Facultative Anaerobic Bacterium Ardenticatena maritima Strain 110S.</title>
        <authorList>
            <person name="Kawaichi S."/>
            <person name="Yoshida T."/>
            <person name="Sako Y."/>
            <person name="Nakamura R."/>
        </authorList>
    </citation>
    <scope>NUCLEOTIDE SEQUENCE [LARGE SCALE GENOMIC DNA]</scope>
    <source>
        <strain evidence="9">110S</strain>
    </source>
</reference>
<dbReference type="EC" id="3.1.3.48" evidence="2"/>
<dbReference type="AlphaFoldDB" id="A0A0M9UDH1"/>
<dbReference type="PRINTS" id="PR00719">
    <property type="entry name" value="LMWPTPASE"/>
</dbReference>
<gene>
    <name evidence="7" type="ORF">ARMA_2441</name>
    <name evidence="8" type="ORF">SE16_06190</name>
</gene>
<dbReference type="RefSeq" id="WP_054493773.1">
    <property type="nucleotide sequence ID" value="NZ_BBZA01000223.1"/>
</dbReference>
<feature type="active site" description="Proton donor" evidence="5">
    <location>
        <position position="131"/>
    </location>
</feature>
<dbReference type="Pfam" id="PF01451">
    <property type="entry name" value="LMWPc"/>
    <property type="match status" value="1"/>
</dbReference>
<feature type="active site" evidence="5">
    <location>
        <position position="18"/>
    </location>
</feature>
<evidence type="ECO:0000256" key="3">
    <source>
        <dbReference type="ARBA" id="ARBA00022801"/>
    </source>
</evidence>
<dbReference type="EMBL" id="BBZA01000223">
    <property type="protein sequence ID" value="GAP64018.1"/>
    <property type="molecule type" value="Genomic_DNA"/>
</dbReference>
<dbReference type="InterPro" id="IPR017867">
    <property type="entry name" value="Tyr_phospatase_low_mol_wt"/>
</dbReference>
<evidence type="ECO:0000256" key="5">
    <source>
        <dbReference type="PIRSR" id="PIRSR617867-1"/>
    </source>
</evidence>
<evidence type="ECO:0000259" key="6">
    <source>
        <dbReference type="SMART" id="SM00226"/>
    </source>
</evidence>
<dbReference type="Gene3D" id="3.40.50.2300">
    <property type="match status" value="1"/>
</dbReference>
<evidence type="ECO:0000256" key="1">
    <source>
        <dbReference type="ARBA" id="ARBA00011063"/>
    </source>
</evidence>
<keyword evidence="9" id="KW-1185">Reference proteome</keyword>
<proteinExistence type="inferred from homology"/>
<evidence type="ECO:0000313" key="9">
    <source>
        <dbReference type="Proteomes" id="UP000037784"/>
    </source>
</evidence>
<dbReference type="SUPFAM" id="SSF52788">
    <property type="entry name" value="Phosphotyrosine protein phosphatases I"/>
    <property type="match status" value="1"/>
</dbReference>
<comment type="caution">
    <text evidence="7">The sequence shown here is derived from an EMBL/GenBank/DDBJ whole genome shotgun (WGS) entry which is preliminary data.</text>
</comment>
<dbReference type="OrthoDB" id="9784339at2"/>
<evidence type="ECO:0000256" key="4">
    <source>
        <dbReference type="ARBA" id="ARBA00022912"/>
    </source>
</evidence>
<dbReference type="SMART" id="SM00226">
    <property type="entry name" value="LMWPc"/>
    <property type="match status" value="1"/>
</dbReference>